<dbReference type="HOGENOM" id="CLU_3249960_0_0_3"/>
<evidence type="ECO:0000313" key="2">
    <source>
        <dbReference type="Proteomes" id="UP000003835"/>
    </source>
</evidence>
<name>B4W403_9CYAN</name>
<dbReference type="AlphaFoldDB" id="B4W403"/>
<sequence length="42" mass="4591">MNKRHPSDVLMLLTHLSKSATINKIVQNSSFAIAPCLPPFLG</sequence>
<accession>B4W403</accession>
<protein>
    <submittedName>
        <fullName evidence="1">Uncharacterized protein</fullName>
    </submittedName>
</protein>
<organism evidence="1 2">
    <name type="scientific">Coleofasciculus chthonoplastes PCC 7420</name>
    <dbReference type="NCBI Taxonomy" id="118168"/>
    <lineage>
        <taxon>Bacteria</taxon>
        <taxon>Bacillati</taxon>
        <taxon>Cyanobacteriota</taxon>
        <taxon>Cyanophyceae</taxon>
        <taxon>Coleofasciculales</taxon>
        <taxon>Coleofasciculaceae</taxon>
        <taxon>Coleofasciculus</taxon>
    </lineage>
</organism>
<keyword evidence="2" id="KW-1185">Reference proteome</keyword>
<reference evidence="1 2" key="1">
    <citation type="submission" date="2008-07" db="EMBL/GenBank/DDBJ databases">
        <authorList>
            <person name="Tandeau de Marsac N."/>
            <person name="Ferriera S."/>
            <person name="Johnson J."/>
            <person name="Kravitz S."/>
            <person name="Beeson K."/>
            <person name="Sutton G."/>
            <person name="Rogers Y.-H."/>
            <person name="Friedman R."/>
            <person name="Frazier M."/>
            <person name="Venter J.C."/>
        </authorList>
    </citation>
    <scope>NUCLEOTIDE SEQUENCE [LARGE SCALE GENOMIC DNA]</scope>
    <source>
        <strain evidence="1 2">PCC 7420</strain>
    </source>
</reference>
<proteinExistence type="predicted"/>
<evidence type="ECO:0000313" key="1">
    <source>
        <dbReference type="EMBL" id="EDX71121.1"/>
    </source>
</evidence>
<dbReference type="EMBL" id="DS989876">
    <property type="protein sequence ID" value="EDX71121.1"/>
    <property type="molecule type" value="Genomic_DNA"/>
</dbReference>
<gene>
    <name evidence="1" type="ORF">MC7420_4308</name>
</gene>
<dbReference type="Proteomes" id="UP000003835">
    <property type="component" value="Unassembled WGS sequence"/>
</dbReference>